<accession>Q0BYP9</accession>
<dbReference type="Proteomes" id="UP000001959">
    <property type="component" value="Chromosome"/>
</dbReference>
<evidence type="ECO:0000313" key="1">
    <source>
        <dbReference type="EMBL" id="ABI78656.1"/>
    </source>
</evidence>
<dbReference type="eggNOG" id="ENOG50330Y2">
    <property type="taxonomic scope" value="Bacteria"/>
</dbReference>
<proteinExistence type="predicted"/>
<evidence type="ECO:0000313" key="2">
    <source>
        <dbReference type="Proteomes" id="UP000001959"/>
    </source>
</evidence>
<dbReference type="HOGENOM" id="CLU_107973_0_0_5"/>
<protein>
    <submittedName>
        <fullName evidence="1">Uncharacterized protein</fullName>
    </submittedName>
</protein>
<sequence>MRGARKAFNTGRLIRWTGLYTRPRWTRRRMRRIALLLAASLLAATAVTGCRSRLAQSLDTTPNAGPCPVIGSVYDAARYVKFVDGAGELYSDIEFTGEITDVRIFCRYTDDNPLDAEIEIDFAYGKGAGARGDSHVYPYFVAVTRRNGKVLARETFASQAEFGGKTLTAKSERVNRITIPRADASISGVNFEIVVGFELTTEQLEFNRAGKRFRLDAGTGVSE</sequence>
<dbReference type="KEGG" id="hne:HNE_2714"/>
<reference evidence="1 2" key="1">
    <citation type="journal article" date="2006" name="J. Bacteriol.">
        <title>Comparative genomic evidence for a close relationship between the dimorphic prosthecate bacteria Hyphomonas neptunium and Caulobacter crescentus.</title>
        <authorList>
            <person name="Badger J.H."/>
            <person name="Hoover T.R."/>
            <person name="Brun Y.V."/>
            <person name="Weiner R.M."/>
            <person name="Laub M.T."/>
            <person name="Alexandre G."/>
            <person name="Mrazek J."/>
            <person name="Ren Q."/>
            <person name="Paulsen I.T."/>
            <person name="Nelson K.E."/>
            <person name="Khouri H.M."/>
            <person name="Radune D."/>
            <person name="Sosa J."/>
            <person name="Dodson R.J."/>
            <person name="Sullivan S.A."/>
            <person name="Rosovitz M.J."/>
            <person name="Madupu R."/>
            <person name="Brinkac L.M."/>
            <person name="Durkin A.S."/>
            <person name="Daugherty S.C."/>
            <person name="Kothari S.P."/>
            <person name="Giglio M.G."/>
            <person name="Zhou L."/>
            <person name="Haft D.H."/>
            <person name="Selengut J.D."/>
            <person name="Davidsen T.M."/>
            <person name="Yang Q."/>
            <person name="Zafar N."/>
            <person name="Ward N.L."/>
        </authorList>
    </citation>
    <scope>NUCLEOTIDE SEQUENCE [LARGE SCALE GENOMIC DNA]</scope>
    <source>
        <strain evidence="1 2">ATCC 15444</strain>
    </source>
</reference>
<keyword evidence="2" id="KW-1185">Reference proteome</keyword>
<dbReference type="EMBL" id="CP000158">
    <property type="protein sequence ID" value="ABI78656.1"/>
    <property type="molecule type" value="Genomic_DNA"/>
</dbReference>
<dbReference type="AlphaFoldDB" id="Q0BYP9"/>
<organism evidence="1 2">
    <name type="scientific">Hyphomonas neptunium (strain ATCC 15444)</name>
    <dbReference type="NCBI Taxonomy" id="228405"/>
    <lineage>
        <taxon>Bacteria</taxon>
        <taxon>Pseudomonadati</taxon>
        <taxon>Pseudomonadota</taxon>
        <taxon>Alphaproteobacteria</taxon>
        <taxon>Hyphomonadales</taxon>
        <taxon>Hyphomonadaceae</taxon>
        <taxon>Hyphomonas</taxon>
    </lineage>
</organism>
<name>Q0BYP9_HYPNA</name>
<dbReference type="STRING" id="228405.HNE_2714"/>
<gene>
    <name evidence="1" type="ordered locus">HNE_2714</name>
</gene>